<accession>A0A847SHS5</accession>
<dbReference type="AlphaFoldDB" id="A0A847SHS5"/>
<evidence type="ECO:0000256" key="6">
    <source>
        <dbReference type="SAM" id="Phobius"/>
    </source>
</evidence>
<dbReference type="Proteomes" id="UP000587991">
    <property type="component" value="Unassembled WGS sequence"/>
</dbReference>
<protein>
    <submittedName>
        <fullName evidence="8">EamA family transporter</fullName>
    </submittedName>
</protein>
<dbReference type="Pfam" id="PF00892">
    <property type="entry name" value="EamA"/>
    <property type="match status" value="2"/>
</dbReference>
<comment type="similarity">
    <text evidence="2">Belongs to the EamA transporter family.</text>
</comment>
<evidence type="ECO:0000256" key="2">
    <source>
        <dbReference type="ARBA" id="ARBA00007362"/>
    </source>
</evidence>
<comment type="subcellular location">
    <subcellularLocation>
        <location evidence="1">Membrane</location>
        <topology evidence="1">Multi-pass membrane protein</topology>
    </subcellularLocation>
</comment>
<dbReference type="SUPFAM" id="SSF103481">
    <property type="entry name" value="Multidrug resistance efflux transporter EmrE"/>
    <property type="match status" value="2"/>
</dbReference>
<feature type="transmembrane region" description="Helical" evidence="6">
    <location>
        <begin position="64"/>
        <end position="83"/>
    </location>
</feature>
<gene>
    <name evidence="8" type="ORF">HF682_09760</name>
</gene>
<feature type="transmembrane region" description="Helical" evidence="6">
    <location>
        <begin position="217"/>
        <end position="238"/>
    </location>
</feature>
<feature type="transmembrane region" description="Helical" evidence="6">
    <location>
        <begin position="35"/>
        <end position="52"/>
    </location>
</feature>
<dbReference type="InterPro" id="IPR000620">
    <property type="entry name" value="EamA_dom"/>
</dbReference>
<evidence type="ECO:0000256" key="5">
    <source>
        <dbReference type="ARBA" id="ARBA00023136"/>
    </source>
</evidence>
<dbReference type="RefSeq" id="WP_168877112.1">
    <property type="nucleotide sequence ID" value="NZ_JABAIM010000002.1"/>
</dbReference>
<organism evidence="8 9">
    <name type="scientific">Leeia aquatica</name>
    <dbReference type="NCBI Taxonomy" id="2725557"/>
    <lineage>
        <taxon>Bacteria</taxon>
        <taxon>Pseudomonadati</taxon>
        <taxon>Pseudomonadota</taxon>
        <taxon>Betaproteobacteria</taxon>
        <taxon>Neisseriales</taxon>
        <taxon>Leeiaceae</taxon>
        <taxon>Leeia</taxon>
    </lineage>
</organism>
<feature type="transmembrane region" description="Helical" evidence="6">
    <location>
        <begin position="181"/>
        <end position="205"/>
    </location>
</feature>
<keyword evidence="3 6" id="KW-0812">Transmembrane</keyword>
<evidence type="ECO:0000259" key="7">
    <source>
        <dbReference type="Pfam" id="PF00892"/>
    </source>
</evidence>
<evidence type="ECO:0000313" key="9">
    <source>
        <dbReference type="Proteomes" id="UP000587991"/>
    </source>
</evidence>
<dbReference type="InterPro" id="IPR037185">
    <property type="entry name" value="EmrE-like"/>
</dbReference>
<feature type="transmembrane region" description="Helical" evidence="6">
    <location>
        <begin position="149"/>
        <end position="169"/>
    </location>
</feature>
<sequence length="289" mass="31308">MMQTWQLYLSTILIWGSTWIAITFQLGTVPVTVSLAWRFGLASLMLWLWLGWRKLPVRFTLQQHGWLLLLGLCQYGINYALIYLAEMHISSGLVAVLFTAIIGVNLLGSRVFFQIPITRRSAGGALLGMLGVALVFLPELQSLRGDAKTLQGIGLGLLAALFASAGNLLSARNARDNMGVMSGNAVSMAYGAGTMLLVSLLQGHVPSIPLTVPYVSSLLYLAFFGSVLAFGAYLTLIARIGPAKASYAGVLIPLVALLLSTFFEDYQWHLSAFFGMALCLSGNVLMLRK</sequence>
<evidence type="ECO:0000256" key="3">
    <source>
        <dbReference type="ARBA" id="ARBA00022692"/>
    </source>
</evidence>
<keyword evidence="4 6" id="KW-1133">Transmembrane helix</keyword>
<feature type="transmembrane region" description="Helical" evidence="6">
    <location>
        <begin position="245"/>
        <end position="263"/>
    </location>
</feature>
<feature type="transmembrane region" description="Helical" evidence="6">
    <location>
        <begin position="89"/>
        <end position="108"/>
    </location>
</feature>
<reference evidence="8 9" key="1">
    <citation type="submission" date="2020-04" db="EMBL/GenBank/DDBJ databases">
        <title>Draft genome of Leeia sp. IMCC25680.</title>
        <authorList>
            <person name="Song J."/>
            <person name="Cho J.-C."/>
        </authorList>
    </citation>
    <scope>NUCLEOTIDE SEQUENCE [LARGE SCALE GENOMIC DNA]</scope>
    <source>
        <strain evidence="8 9">IMCC25680</strain>
    </source>
</reference>
<dbReference type="InterPro" id="IPR050638">
    <property type="entry name" value="AA-Vitamin_Transporters"/>
</dbReference>
<feature type="transmembrane region" description="Helical" evidence="6">
    <location>
        <begin position="269"/>
        <end position="287"/>
    </location>
</feature>
<dbReference type="PANTHER" id="PTHR32322:SF2">
    <property type="entry name" value="EAMA DOMAIN-CONTAINING PROTEIN"/>
    <property type="match status" value="1"/>
</dbReference>
<feature type="domain" description="EamA" evidence="7">
    <location>
        <begin position="9"/>
        <end position="136"/>
    </location>
</feature>
<dbReference type="GO" id="GO:0016020">
    <property type="term" value="C:membrane"/>
    <property type="evidence" value="ECO:0007669"/>
    <property type="project" value="UniProtKB-SubCell"/>
</dbReference>
<name>A0A847SHS5_9NEIS</name>
<feature type="transmembrane region" description="Helical" evidence="6">
    <location>
        <begin position="7"/>
        <end position="29"/>
    </location>
</feature>
<evidence type="ECO:0000313" key="8">
    <source>
        <dbReference type="EMBL" id="NLR75442.1"/>
    </source>
</evidence>
<comment type="caution">
    <text evidence="8">The sequence shown here is derived from an EMBL/GenBank/DDBJ whole genome shotgun (WGS) entry which is preliminary data.</text>
</comment>
<evidence type="ECO:0000256" key="1">
    <source>
        <dbReference type="ARBA" id="ARBA00004141"/>
    </source>
</evidence>
<feature type="transmembrane region" description="Helical" evidence="6">
    <location>
        <begin position="120"/>
        <end position="137"/>
    </location>
</feature>
<feature type="domain" description="EamA" evidence="7">
    <location>
        <begin position="152"/>
        <end position="287"/>
    </location>
</feature>
<proteinExistence type="inferred from homology"/>
<evidence type="ECO:0000256" key="4">
    <source>
        <dbReference type="ARBA" id="ARBA00022989"/>
    </source>
</evidence>
<dbReference type="PANTHER" id="PTHR32322">
    <property type="entry name" value="INNER MEMBRANE TRANSPORTER"/>
    <property type="match status" value="1"/>
</dbReference>
<keyword evidence="9" id="KW-1185">Reference proteome</keyword>
<dbReference type="EMBL" id="JABAIM010000002">
    <property type="protein sequence ID" value="NLR75442.1"/>
    <property type="molecule type" value="Genomic_DNA"/>
</dbReference>
<keyword evidence="5 6" id="KW-0472">Membrane</keyword>